<sequence length="213" mass="25116">MEKKMKRMRTMNLCKRDCYHFLMISNVTEVYRIWGLLKKSHPQFSNANYHAVLQALSELRDIDGIKKLFADPRCKGTRPFVKIRELLMMHLLENDQADLALKQFKEVVSVTVKNPSKWWSKVLANKEELAWSSNLIRSFFFHFDKAKDVDGAEEFCKNLAKWSPLPLDSETYTLVMKIYVASGKLCPFMWKRLERHGIQLDQEQEDLLRKICP</sequence>
<name>A0A565BZY3_9BRAS</name>
<evidence type="ECO:0000313" key="2">
    <source>
        <dbReference type="EMBL" id="VVB06972.1"/>
    </source>
</evidence>
<comment type="similarity">
    <text evidence="1">Belongs to the PPR family. P subfamily.</text>
</comment>
<dbReference type="PANTHER" id="PTHR45717:SF23">
    <property type="entry name" value="PENTACOTRIPEPTIDE-REPEAT REGION OF PRORP DOMAIN-CONTAINING PROTEIN"/>
    <property type="match status" value="1"/>
</dbReference>
<evidence type="ECO:0000256" key="1">
    <source>
        <dbReference type="ARBA" id="ARBA00007626"/>
    </source>
</evidence>
<evidence type="ECO:0008006" key="4">
    <source>
        <dbReference type="Google" id="ProtNLM"/>
    </source>
</evidence>
<proteinExistence type="inferred from homology"/>
<dbReference type="InterPro" id="IPR011990">
    <property type="entry name" value="TPR-like_helical_dom_sf"/>
</dbReference>
<dbReference type="Proteomes" id="UP000489600">
    <property type="component" value="Unassembled WGS sequence"/>
</dbReference>
<dbReference type="OrthoDB" id="1717827at2759"/>
<evidence type="ECO:0000313" key="3">
    <source>
        <dbReference type="Proteomes" id="UP000489600"/>
    </source>
</evidence>
<dbReference type="AlphaFoldDB" id="A0A565BZY3"/>
<dbReference type="PANTHER" id="PTHR45717">
    <property type="entry name" value="OS12G0527900 PROTEIN"/>
    <property type="match status" value="1"/>
</dbReference>
<protein>
    <recommendedName>
        <fullName evidence="4">Pentatricopeptide repeat-containing protein</fullName>
    </recommendedName>
</protein>
<reference evidence="2" key="1">
    <citation type="submission" date="2019-07" db="EMBL/GenBank/DDBJ databases">
        <authorList>
            <person name="Dittberner H."/>
        </authorList>
    </citation>
    <scope>NUCLEOTIDE SEQUENCE [LARGE SCALE GENOMIC DNA]</scope>
</reference>
<keyword evidence="3" id="KW-1185">Reference proteome</keyword>
<dbReference type="Gene3D" id="1.25.40.10">
    <property type="entry name" value="Tetratricopeptide repeat domain"/>
    <property type="match status" value="1"/>
</dbReference>
<accession>A0A565BZY3</accession>
<gene>
    <name evidence="2" type="ORF">ANE_LOCUS17416</name>
</gene>
<organism evidence="2 3">
    <name type="scientific">Arabis nemorensis</name>
    <dbReference type="NCBI Taxonomy" id="586526"/>
    <lineage>
        <taxon>Eukaryota</taxon>
        <taxon>Viridiplantae</taxon>
        <taxon>Streptophyta</taxon>
        <taxon>Embryophyta</taxon>
        <taxon>Tracheophyta</taxon>
        <taxon>Spermatophyta</taxon>
        <taxon>Magnoliopsida</taxon>
        <taxon>eudicotyledons</taxon>
        <taxon>Gunneridae</taxon>
        <taxon>Pentapetalae</taxon>
        <taxon>rosids</taxon>
        <taxon>malvids</taxon>
        <taxon>Brassicales</taxon>
        <taxon>Brassicaceae</taxon>
        <taxon>Arabideae</taxon>
        <taxon>Arabis</taxon>
    </lineage>
</organism>
<comment type="caution">
    <text evidence="2">The sequence shown here is derived from an EMBL/GenBank/DDBJ whole genome shotgun (WGS) entry which is preliminary data.</text>
</comment>
<dbReference type="EMBL" id="CABITT030000006">
    <property type="protein sequence ID" value="VVB06972.1"/>
    <property type="molecule type" value="Genomic_DNA"/>
</dbReference>
<dbReference type="GO" id="GO:0005739">
    <property type="term" value="C:mitochondrion"/>
    <property type="evidence" value="ECO:0007669"/>
    <property type="project" value="TreeGrafter"/>
</dbReference>